<feature type="transmembrane region" description="Helical" evidence="9">
    <location>
        <begin position="165"/>
        <end position="186"/>
    </location>
</feature>
<protein>
    <recommendedName>
        <fullName evidence="12">ECF transporter S component</fullName>
    </recommendedName>
</protein>
<dbReference type="GO" id="GO:0005886">
    <property type="term" value="C:plasma membrane"/>
    <property type="evidence" value="ECO:0007669"/>
    <property type="project" value="UniProtKB-SubCell"/>
</dbReference>
<dbReference type="InterPro" id="IPR024529">
    <property type="entry name" value="ECF_trnsprt_substrate-spec"/>
</dbReference>
<dbReference type="Proteomes" id="UP000216454">
    <property type="component" value="Unassembled WGS sequence"/>
</dbReference>
<evidence type="ECO:0000256" key="3">
    <source>
        <dbReference type="ARBA" id="ARBA00022448"/>
    </source>
</evidence>
<evidence type="ECO:0000256" key="8">
    <source>
        <dbReference type="SAM" id="MobiDB-lite"/>
    </source>
</evidence>
<keyword evidence="7 9" id="KW-0472">Membrane</keyword>
<feature type="transmembrane region" description="Helical" evidence="9">
    <location>
        <begin position="198"/>
        <end position="226"/>
    </location>
</feature>
<feature type="compositionally biased region" description="Polar residues" evidence="8">
    <location>
        <begin position="1"/>
        <end position="15"/>
    </location>
</feature>
<evidence type="ECO:0008006" key="12">
    <source>
        <dbReference type="Google" id="ProtNLM"/>
    </source>
</evidence>
<comment type="similarity">
    <text evidence="2">Belongs to the prokaryotic riboflavin transporter (P-RFT) (TC 2.A.87) family.</text>
</comment>
<dbReference type="EMBL" id="MWWQ01000005">
    <property type="protein sequence ID" value="OZG52919.1"/>
    <property type="molecule type" value="Genomic_DNA"/>
</dbReference>
<dbReference type="PANTHER" id="PTHR38438:SF1">
    <property type="entry name" value="RIBOFLAVIN TRANSPORTER RIBU"/>
    <property type="match status" value="1"/>
</dbReference>
<comment type="caution">
    <text evidence="10">The sequence shown here is derived from an EMBL/GenBank/DDBJ whole genome shotgun (WGS) entry which is preliminary data.</text>
</comment>
<proteinExistence type="inferred from homology"/>
<dbReference type="OrthoDB" id="9809216at2"/>
<evidence type="ECO:0000256" key="1">
    <source>
        <dbReference type="ARBA" id="ARBA00004651"/>
    </source>
</evidence>
<keyword evidence="3" id="KW-0813">Transport</keyword>
<keyword evidence="5 9" id="KW-0812">Transmembrane</keyword>
<evidence type="ECO:0000256" key="7">
    <source>
        <dbReference type="ARBA" id="ARBA00023136"/>
    </source>
</evidence>
<feature type="transmembrane region" description="Helical" evidence="9">
    <location>
        <begin position="70"/>
        <end position="91"/>
    </location>
</feature>
<evidence type="ECO:0000256" key="9">
    <source>
        <dbReference type="SAM" id="Phobius"/>
    </source>
</evidence>
<feature type="region of interest" description="Disordered" evidence="8">
    <location>
        <begin position="1"/>
        <end position="56"/>
    </location>
</feature>
<evidence type="ECO:0000256" key="2">
    <source>
        <dbReference type="ARBA" id="ARBA00005540"/>
    </source>
</evidence>
<comment type="subcellular location">
    <subcellularLocation>
        <location evidence="1">Cell membrane</location>
        <topology evidence="1">Multi-pass membrane protein</topology>
    </subcellularLocation>
</comment>
<evidence type="ECO:0000256" key="6">
    <source>
        <dbReference type="ARBA" id="ARBA00022989"/>
    </source>
</evidence>
<accession>A0A261F1B3</accession>
<sequence length="238" mass="24385">MSNSVQSHTFQTASDDVTVPAGSSSVASDSAAPGSVNPSESIGSASSSPSKPVVSSHSTVDQSRWSAKRIAIYALFVAVAIALTFVEVPIFPAAPYLKYDPSIVMCIIAGFTFGPSAAAIVSVLSFVPHLFTNPFGAIIAILVALLMSVPAAAVYRRKRTIGSAVLGLVLGTVLATAGAVVGNLIITPLYNPAITVSAVVGLIVPVLLPFNILKAVINAVISLALLRPCTRLLANDAD</sequence>
<dbReference type="RefSeq" id="WP_094690836.1">
    <property type="nucleotide sequence ID" value="NZ_MWWQ01000005.1"/>
</dbReference>
<keyword evidence="11" id="KW-1185">Reference proteome</keyword>
<evidence type="ECO:0000313" key="10">
    <source>
        <dbReference type="EMBL" id="OZG52919.1"/>
    </source>
</evidence>
<gene>
    <name evidence="10" type="ORF">PSSU_0537</name>
</gene>
<organism evidence="10 11">
    <name type="scientific">Pseudoscardovia suis</name>
    <dbReference type="NCBI Taxonomy" id="987063"/>
    <lineage>
        <taxon>Bacteria</taxon>
        <taxon>Bacillati</taxon>
        <taxon>Actinomycetota</taxon>
        <taxon>Actinomycetes</taxon>
        <taxon>Bifidobacteriales</taxon>
        <taxon>Bifidobacteriaceae</taxon>
        <taxon>Pseudoscardovia</taxon>
    </lineage>
</organism>
<dbReference type="Gene3D" id="1.10.1760.20">
    <property type="match status" value="1"/>
</dbReference>
<dbReference type="Pfam" id="PF12822">
    <property type="entry name" value="ECF_trnsprt"/>
    <property type="match status" value="1"/>
</dbReference>
<keyword evidence="4" id="KW-1003">Cell membrane</keyword>
<feature type="transmembrane region" description="Helical" evidence="9">
    <location>
        <begin position="103"/>
        <end position="127"/>
    </location>
</feature>
<feature type="compositionally biased region" description="Low complexity" evidence="8">
    <location>
        <begin position="19"/>
        <end position="56"/>
    </location>
</feature>
<dbReference type="AlphaFoldDB" id="A0A261F1B3"/>
<dbReference type="InterPro" id="IPR025720">
    <property type="entry name" value="RibU"/>
</dbReference>
<evidence type="ECO:0000256" key="4">
    <source>
        <dbReference type="ARBA" id="ARBA00022475"/>
    </source>
</evidence>
<keyword evidence="6 9" id="KW-1133">Transmembrane helix</keyword>
<dbReference type="PANTHER" id="PTHR38438">
    <property type="entry name" value="RIBOFLAVIN TRANSPORTER RIBU"/>
    <property type="match status" value="1"/>
</dbReference>
<evidence type="ECO:0000313" key="11">
    <source>
        <dbReference type="Proteomes" id="UP000216454"/>
    </source>
</evidence>
<dbReference type="GO" id="GO:0032217">
    <property type="term" value="F:riboflavin transmembrane transporter activity"/>
    <property type="evidence" value="ECO:0007669"/>
    <property type="project" value="InterPro"/>
</dbReference>
<evidence type="ECO:0000256" key="5">
    <source>
        <dbReference type="ARBA" id="ARBA00022692"/>
    </source>
</evidence>
<name>A0A261F1B3_9BIFI</name>
<feature type="transmembrane region" description="Helical" evidence="9">
    <location>
        <begin position="133"/>
        <end position="153"/>
    </location>
</feature>
<reference evidence="10 11" key="1">
    <citation type="journal article" date="2017" name="BMC Genomics">
        <title>Comparative genomic and phylogenomic analyses of the Bifidobacteriaceae family.</title>
        <authorList>
            <person name="Lugli G.A."/>
            <person name="Milani C."/>
            <person name="Turroni F."/>
            <person name="Duranti S."/>
            <person name="Mancabelli L."/>
            <person name="Mangifesta M."/>
            <person name="Ferrario C."/>
            <person name="Modesto M."/>
            <person name="Mattarelli P."/>
            <person name="Jiri K."/>
            <person name="van Sinderen D."/>
            <person name="Ventura M."/>
        </authorList>
    </citation>
    <scope>NUCLEOTIDE SEQUENCE [LARGE SCALE GENOMIC DNA]</scope>
    <source>
        <strain evidence="10 11">DSM 24744</strain>
    </source>
</reference>